<protein>
    <submittedName>
        <fullName evidence="3">RNA-dependent RNA polymerase</fullName>
    </submittedName>
</protein>
<proteinExistence type="predicted"/>
<evidence type="ECO:0000313" key="3">
    <source>
        <dbReference type="EMBL" id="APG79351.1"/>
    </source>
</evidence>
<dbReference type="PROSITE" id="PS50525">
    <property type="entry name" value="RDRP_SSRNA_NEG_SEG"/>
    <property type="match status" value="1"/>
</dbReference>
<dbReference type="GO" id="GO:0039694">
    <property type="term" value="P:viral RNA genome replication"/>
    <property type="evidence" value="ECO:0007669"/>
    <property type="project" value="InterPro"/>
</dbReference>
<name>A0A1L3KPN9_9VIRU</name>
<organism evidence="3">
    <name type="scientific">Wenling crustacean virus 8</name>
    <dbReference type="NCBI Taxonomy" id="1923491"/>
    <lineage>
        <taxon>Viruses</taxon>
        <taxon>Riboviria</taxon>
    </lineage>
</organism>
<feature type="domain" description="RdRp catalytic" evidence="2">
    <location>
        <begin position="1611"/>
        <end position="1831"/>
    </location>
</feature>
<sequence>MKTVDTTLELNIPVECHLTRVESIGERDDNQGETTTRHKGYLVVVSSNRLRYTRTPSVGDIIVYPNRRLVQADCLYIDYTLPDIYTDGGGWPFMEYDKYILDRDFVLNDFLKMMNFDRGKRQTNRYRVNKSSIPNLLPKFLDFHNITEEVLSNLFRDYVGLTHYKEERSIYDDEYWISRLINSRDKQKFFDENKDLFMSIGLNGITNEHLLSYLWTIEDVSKRLRVVTLLPENFNLDYLSRRQKAAVVDDYIHELMKRKVHNYYRMKMAQLKKDGWWMDDSSISRIKGLLAEILVYRQNMVHEPIPGDSDDFIDFCIEKDDELNMPMKYGEYVRPDLIYYRKDNKKLVIVEVSSTVRWSSYISAKKDKDEKKWDTLQCDFLFSTPFIAQSSDRPIALILSNMMSGQKSEEDPSSDDFIPRVPERQDLLGEGSFSNKKTINELTNFKSQIEKLIDQEPMDINLAEEIRAYSVEYLHTQMGSNKDCNSFEVSNDKTAFSDGWSDECISNGIAIQPEKQKTGPRIRNKESIWIHDLPVDSEYKGKRGEIDKIYLAQPEVPKRSNFKLKIDLLMNLQEYNNKVHGMSVYLAPLVYRMSKSGEYTLRCKTWSKRQASQMDPDTAAKEYIMTQWKKFRVDTEYNLEGIGRLDKDEYEESLRNLLHDGFDVSTSNRLVGLKAFESIYNIMADIDDSEQRYKDIHDGKGNKSLPICTDEEFISVVDSAMITEGDNPVVEKYFLNETMKKLYEESEYYSEMYNHTENLIKKLGTLSWFNKLCKYAWIHSAILKCINSSSNAKYKHMKVPNSSFNILCKPTRNSVYRNKIVMYNETEVVGFTTNIKSAYMISAMPSMMINLIQIYLEEGYSLSDINENGIIDYLEHVKQLSGINSFDKDLLMKYKSIVKGFIKQTKNIPVINRLIGSLMLLTKPLMRTNANFNAFQQNVRFSLGLTTGIGGNYYDMGKKMFKVIHDGYENRLACISWAFTHYNLTEFNTPYKVEKSFNVVTKNIVNPNLFGLPIHSRKMMVESMFLLLHVYRKQIRLDKSLMTCCKNFFKDTIDVENEITIKCESELLEDIVATECLSGVPMREITVDNFEDIVKEQIDYCLANFGKRPCAPAIITAYSRLHTSRMSSDRYALANTGRLRKHISEVALGTSMLKSNHQKWVDVQQLVVGDISRITSGIASDYSVNQAKKTLLHLDGASGKLIDMLRELDHGTQNRDIARKVDKIFEETRIENLFDMNDRIKSEAVYRTYMAPMKERQLDRRLKGDKKHSKDRQKILDAFRSAETDQEGLNKVKGNIDAPPNYEKEEDELKTLFKLLHARCIMSLTDEDSSSEFLEDCKQLSSRISKVMSSVNLKEVSVTLMKNIQRTIPLQNVYDKDYNEVSIMDALGSDIDRRSEQVFQNVGLGKWVEFLKKHSNISWYLMSVMEQNEDPVRTIISYFRTKVYGVNWFNLAETQAMLNTSLILPSDSLFRSNCCSKFLNIARMLAGSDVSAMRTLMLENRSKLSKHSNTSKGMILCGEMITNYMSADINQLIIEIAPNIQRVTARIAAKNQLAGERELCILQLPHRLLFLCMEKYAEAYLSLYTNSPMVDKTGKDKLAEKAAEESKRNRDVYFYGNDQQDCITAIISGDQTKWGPSHRISNFVNMFSQVPSEKYRQFNKLWAQTTLFKDIQCPKGAMEGMVRFCKAMGMFKNVRFAKEGNIHERSKDLVKKRIENADYLEKEEKFLLNWWLVEGRCVIPSYLHMMQGIPHRISTMFADIKDKFFEDVVRYSYTKENIRIMDFTTASSSDDSITMLKVNKTLIQDNDYSVFNNLFRSCAAASRMFSITMSPKTIMDVGQGEIYSNWGSMGAVIHPSVKDVTQQIFNVGITSPRDVYESHRQTCISALLNGKCVQGVMTLLSSLHAHFWSFSRPDRVSQSASWVSLIGGISTMYKLDIADIIYPENVSTEGYVLTESVNKILDKEHDQDDLFNLGIALINSPFSRYYKSINPDVAERKRQSFEVYRSSNSRLTITCSISITDKELKQQQSRLNLEMGRSPLGEFMASTEPTMKMIALTNSRTNNYKSEALKICQNLAKPEVIKAWEQNEDASRQIFVSNCMEQRYILNPLKTFSKKSGSTRLRMNSTVEELKRDVLSWLLEQELSVEQLCNIAIEDLSLTKYGNSQFNKLREFISTYESKHIMEAENTKFIKYSESQEVPRFSKPLVCYLLAMHDPGVLSDCTTSDLDVKVIMEEADKLRILEPMVEDLLVDDINRELTNDELSNLSAFNKYMIDKYGFKRIKFMMNIPDSAKWSDALPMLLKYNSVRGQECVFKGAYKLPQTMVKHLTSGIIGGIGAICHREKLTDKSSSRFINFCLRDSMLKDSMVELSISGTPQQRRLAKLALSCYTEKPMFIDMFDVEGSRNSVDFSDLGDVRVIRLKNNRETATLVKECNSKLIYASISDVSIMDFIRSRSEQIGNCLQVEDTSFVSLSRQFQGSTGLSLGEYGWYKDPNSNCKVDIHPIIKKNIKVAKLYSVCSELTSVGVKFNTGYWYINKKNEFKFRIESSSQVVGYELPEEFMEDFFRKFTLTGDVEKKTEDDVEVEEVYMTKKEFSKAISSDPGKYKNSEVQDLGDYFRVIKRKDNRIYRISNTASAVDKLKMIEYANENGLNPDDLDSLKKACVRDAEFSFSKKLSVKGFELVLKKNSRKLSIQQNTGFKSLSDYNAKKDSDRNITLIQSRSYKTILNKVPSVKVMQKDYEQFDIAEEMHVQFFLQMLDEMCKVSSNTATSISIVSGSDSSSGTDMEVESLSSIDFSYDEDSDDETEVNDLTKLAGLYEEGKIIRVHDFITMSNGKGEVYVQMIGARALAMLRSEIARSEGLEVDELDLFLFNKNKHLDDYWTTLTRDEETEYERLTEGKYNVDDWKYVYESSDSEEDLEDDKTLEEDYVPRNREERKEYYKHGR</sequence>
<evidence type="ECO:0000259" key="2">
    <source>
        <dbReference type="PROSITE" id="PS50525"/>
    </source>
</evidence>
<dbReference type="EMBL" id="KX884861">
    <property type="protein sequence ID" value="APG79351.1"/>
    <property type="molecule type" value="Genomic_RNA"/>
</dbReference>
<keyword evidence="3" id="KW-0808">Transferase</keyword>
<keyword evidence="3" id="KW-0696">RNA-directed RNA polymerase</keyword>
<reference evidence="3" key="1">
    <citation type="journal article" date="2016" name="Nature">
        <title>Redefining the invertebrate RNA virosphere.</title>
        <authorList>
            <person name="Shi M."/>
            <person name="Lin X.D."/>
            <person name="Tian J.H."/>
            <person name="Chen L.J."/>
            <person name="Chen X."/>
            <person name="Li C.X."/>
            <person name="Qin X.C."/>
            <person name="Li J."/>
            <person name="Cao J.P."/>
            <person name="Eden J.S."/>
            <person name="Buchmann J."/>
            <person name="Wang W."/>
            <person name="Xu J."/>
            <person name="Holmes E.C."/>
            <person name="Zhang Y.Z."/>
        </authorList>
    </citation>
    <scope>NUCLEOTIDE SEQUENCE</scope>
    <source>
        <strain evidence="3">WLJQ104142</strain>
    </source>
</reference>
<accession>A0A1L3KPN9</accession>
<keyword evidence="3" id="KW-0548">Nucleotidyltransferase</keyword>
<evidence type="ECO:0000256" key="1">
    <source>
        <dbReference type="SAM" id="MobiDB-lite"/>
    </source>
</evidence>
<feature type="region of interest" description="Disordered" evidence="1">
    <location>
        <begin position="2913"/>
        <end position="2945"/>
    </location>
</feature>
<dbReference type="InterPro" id="IPR007099">
    <property type="entry name" value="RNA-dir_pol_NSvirus"/>
</dbReference>
<dbReference type="GO" id="GO:0003968">
    <property type="term" value="F:RNA-directed RNA polymerase activity"/>
    <property type="evidence" value="ECO:0007669"/>
    <property type="project" value="UniProtKB-KW"/>
</dbReference>
<feature type="compositionally biased region" description="Acidic residues" evidence="1">
    <location>
        <begin position="2913"/>
        <end position="2928"/>
    </location>
</feature>
<feature type="compositionally biased region" description="Basic and acidic residues" evidence="1">
    <location>
        <begin position="2929"/>
        <end position="2945"/>
    </location>
</feature>